<evidence type="ECO:0008006" key="2">
    <source>
        <dbReference type="Google" id="ProtNLM"/>
    </source>
</evidence>
<protein>
    <recommendedName>
        <fullName evidence="2">PA14 domain-containing protein</fullName>
    </recommendedName>
</protein>
<gene>
    <name evidence="1" type="ORF">METZ01_LOCUS158689</name>
</gene>
<dbReference type="AlphaFoldDB" id="A0A382AWC0"/>
<name>A0A382AWC0_9ZZZZ</name>
<feature type="non-terminal residue" evidence="1">
    <location>
        <position position="416"/>
    </location>
</feature>
<organism evidence="1">
    <name type="scientific">marine metagenome</name>
    <dbReference type="NCBI Taxonomy" id="408172"/>
    <lineage>
        <taxon>unclassified sequences</taxon>
        <taxon>metagenomes</taxon>
        <taxon>ecological metagenomes</taxon>
    </lineage>
</organism>
<proteinExistence type="predicted"/>
<accession>A0A382AWC0</accession>
<reference evidence="1" key="1">
    <citation type="submission" date="2018-05" db="EMBL/GenBank/DDBJ databases">
        <authorList>
            <person name="Lanie J.A."/>
            <person name="Ng W.-L."/>
            <person name="Kazmierczak K.M."/>
            <person name="Andrzejewski T.M."/>
            <person name="Davidsen T.M."/>
            <person name="Wayne K.J."/>
            <person name="Tettelin H."/>
            <person name="Glass J.I."/>
            <person name="Rusch D."/>
            <person name="Podicherti R."/>
            <person name="Tsui H.-C.T."/>
            <person name="Winkler M.E."/>
        </authorList>
    </citation>
    <scope>NUCLEOTIDE SEQUENCE</scope>
</reference>
<dbReference type="EMBL" id="UINC01027124">
    <property type="protein sequence ID" value="SVB05835.1"/>
    <property type="molecule type" value="Genomic_DNA"/>
</dbReference>
<evidence type="ECO:0000313" key="1">
    <source>
        <dbReference type="EMBL" id="SVB05835.1"/>
    </source>
</evidence>
<sequence>MNTIQKILVRTVTQMHFSRTQKWILPALALMASFNLLQAQNGVITISSDSIVPDSTKGEPGFIANITQISTEQTGIYTLPPQSMHGNRVVNAEKQLNGEYIDKDSEEPYLNEADLEADVAWSYFPIIVEYVNQGQNAFEGGAEHGNFTSANGYPDEEIPGIPGWNDSINGIVGEYLALLQLDVGAYTLGVNSDDGFRATIGANYNDILTQEIGVFEGVRAAADSIFDIFVEKAGLYPFRVLWFENDGDASIEIFSMVDGEKVLINDPDVEGSIKAYTPKGATVDESITERDASTGRAAVVSIMPAPGKIRVESSSPIEVVIENGSATAVDQSSVKMSLNGKDVAADVSKSGDIVTISYTGGLAAEANTAILSFKESNGVERTAEWSFEVYEAGAAPAGIVWTGANGTDIFDEGNWD</sequence>